<accession>A0A4R3K921</accession>
<dbReference type="EMBL" id="SMAA01000007">
    <property type="protein sequence ID" value="TCS79343.1"/>
    <property type="molecule type" value="Genomic_DNA"/>
</dbReference>
<gene>
    <name evidence="1" type="ORF">EDC37_107110</name>
</gene>
<name>A0A4R3K921_9FIRM</name>
<organism evidence="1 2">
    <name type="scientific">Pectinatus cerevisiiphilus</name>
    <dbReference type="NCBI Taxonomy" id="86956"/>
    <lineage>
        <taxon>Bacteria</taxon>
        <taxon>Bacillati</taxon>
        <taxon>Bacillota</taxon>
        <taxon>Negativicutes</taxon>
        <taxon>Selenomonadales</taxon>
        <taxon>Selenomonadaceae</taxon>
        <taxon>Pectinatus</taxon>
    </lineage>
</organism>
<proteinExistence type="predicted"/>
<comment type="caution">
    <text evidence="1">The sequence shown here is derived from an EMBL/GenBank/DDBJ whole genome shotgun (WGS) entry which is preliminary data.</text>
</comment>
<protein>
    <submittedName>
        <fullName evidence="1">Type II secretory pathway pseudopilin PulG</fullName>
    </submittedName>
</protein>
<dbReference type="RefSeq" id="WP_132549125.1">
    <property type="nucleotide sequence ID" value="NZ_SMAA01000007.1"/>
</dbReference>
<evidence type="ECO:0000313" key="1">
    <source>
        <dbReference type="EMBL" id="TCS79343.1"/>
    </source>
</evidence>
<evidence type="ECO:0000313" key="2">
    <source>
        <dbReference type="Proteomes" id="UP000295188"/>
    </source>
</evidence>
<keyword evidence="2" id="KW-1185">Reference proteome</keyword>
<sequence length="146" mass="16422">MKKAQKGFMSIELILSLAIAAIFFLVAVPKMLLTEKMRVDFQAQYLISNLRLIQQANFSLPHQAWREPTPYIVINRSSYEVYLDPAKPPVIANMPDDIVLTSNNGDVFSFNRGDKSTANAATINITGKTYKAKVVIHSYGRIRMAE</sequence>
<dbReference type="AlphaFoldDB" id="A0A4R3K921"/>
<dbReference type="Proteomes" id="UP000295188">
    <property type="component" value="Unassembled WGS sequence"/>
</dbReference>
<reference evidence="1 2" key="1">
    <citation type="submission" date="2019-03" db="EMBL/GenBank/DDBJ databases">
        <title>Genomic Encyclopedia of Type Strains, Phase IV (KMG-IV): sequencing the most valuable type-strain genomes for metagenomic binning, comparative biology and taxonomic classification.</title>
        <authorList>
            <person name="Goeker M."/>
        </authorList>
    </citation>
    <scope>NUCLEOTIDE SEQUENCE [LARGE SCALE GENOMIC DNA]</scope>
    <source>
        <strain evidence="1 2">DSM 20467</strain>
    </source>
</reference>